<dbReference type="PANTHER" id="PTHR46300">
    <property type="entry name" value="P450, PUTATIVE (EUROFUNG)-RELATED-RELATED"/>
    <property type="match status" value="1"/>
</dbReference>
<name>W9VD63_9EURO</name>
<dbReference type="InterPro" id="IPR001128">
    <property type="entry name" value="Cyt_P450"/>
</dbReference>
<accession>W9VD63</accession>
<dbReference type="Proteomes" id="UP000019471">
    <property type="component" value="Unassembled WGS sequence"/>
</dbReference>
<dbReference type="eggNOG" id="KOG0156">
    <property type="taxonomic scope" value="Eukaryota"/>
</dbReference>
<evidence type="ECO:0000313" key="8">
    <source>
        <dbReference type="EMBL" id="EXJ53388.1"/>
    </source>
</evidence>
<dbReference type="RefSeq" id="XP_007752133.1">
    <property type="nucleotide sequence ID" value="XM_007753943.1"/>
</dbReference>
<keyword evidence="4 5" id="KW-0408">Iron</keyword>
<dbReference type="OrthoDB" id="1103324at2759"/>
<evidence type="ECO:0000256" key="7">
    <source>
        <dbReference type="SAM" id="SignalP"/>
    </source>
</evidence>
<feature type="chain" id="PRO_5004930140" description="O-methylsterigmatocystin oxidoreductase" evidence="7">
    <location>
        <begin position="22"/>
        <end position="541"/>
    </location>
</feature>
<dbReference type="AlphaFoldDB" id="W9VD63"/>
<dbReference type="SUPFAM" id="SSF48264">
    <property type="entry name" value="Cytochrome P450"/>
    <property type="match status" value="1"/>
</dbReference>
<dbReference type="GO" id="GO:0020037">
    <property type="term" value="F:heme binding"/>
    <property type="evidence" value="ECO:0007669"/>
    <property type="project" value="InterPro"/>
</dbReference>
<dbReference type="STRING" id="1182543.W9VD63"/>
<dbReference type="PRINTS" id="PR00463">
    <property type="entry name" value="EP450I"/>
</dbReference>
<dbReference type="InterPro" id="IPR036396">
    <property type="entry name" value="Cyt_P450_sf"/>
</dbReference>
<keyword evidence="3 6" id="KW-0560">Oxidoreductase</keyword>
<dbReference type="GO" id="GO:0004497">
    <property type="term" value="F:monooxygenase activity"/>
    <property type="evidence" value="ECO:0007669"/>
    <property type="project" value="UniProtKB-KW"/>
</dbReference>
<protein>
    <recommendedName>
        <fullName evidence="10">O-methylsterigmatocystin oxidoreductase</fullName>
    </recommendedName>
</protein>
<dbReference type="InterPro" id="IPR017972">
    <property type="entry name" value="Cyt_P450_CS"/>
</dbReference>
<dbReference type="InterPro" id="IPR002401">
    <property type="entry name" value="Cyt_P450_E_grp-I"/>
</dbReference>
<dbReference type="Gene3D" id="1.10.630.10">
    <property type="entry name" value="Cytochrome P450"/>
    <property type="match status" value="1"/>
</dbReference>
<evidence type="ECO:0000256" key="5">
    <source>
        <dbReference type="PIRSR" id="PIRSR602401-1"/>
    </source>
</evidence>
<feature type="binding site" description="axial binding residue" evidence="5">
    <location>
        <position position="445"/>
    </location>
    <ligand>
        <name>heme</name>
        <dbReference type="ChEBI" id="CHEBI:30413"/>
    </ligand>
    <ligandPart>
        <name>Fe</name>
        <dbReference type="ChEBI" id="CHEBI:18248"/>
    </ligandPart>
</feature>
<proteinExistence type="inferred from homology"/>
<organism evidence="8 9">
    <name type="scientific">Cladophialophora psammophila CBS 110553</name>
    <dbReference type="NCBI Taxonomy" id="1182543"/>
    <lineage>
        <taxon>Eukaryota</taxon>
        <taxon>Fungi</taxon>
        <taxon>Dikarya</taxon>
        <taxon>Ascomycota</taxon>
        <taxon>Pezizomycotina</taxon>
        <taxon>Eurotiomycetes</taxon>
        <taxon>Chaetothyriomycetidae</taxon>
        <taxon>Chaetothyriales</taxon>
        <taxon>Herpotrichiellaceae</taxon>
        <taxon>Cladophialophora</taxon>
    </lineage>
</organism>
<evidence type="ECO:0000256" key="1">
    <source>
        <dbReference type="ARBA" id="ARBA00010617"/>
    </source>
</evidence>
<evidence type="ECO:0008006" key="10">
    <source>
        <dbReference type="Google" id="ProtNLM"/>
    </source>
</evidence>
<evidence type="ECO:0000256" key="2">
    <source>
        <dbReference type="ARBA" id="ARBA00022723"/>
    </source>
</evidence>
<dbReference type="GO" id="GO:0005506">
    <property type="term" value="F:iron ion binding"/>
    <property type="evidence" value="ECO:0007669"/>
    <property type="project" value="InterPro"/>
</dbReference>
<dbReference type="GO" id="GO:0016705">
    <property type="term" value="F:oxidoreductase activity, acting on paired donors, with incorporation or reduction of molecular oxygen"/>
    <property type="evidence" value="ECO:0007669"/>
    <property type="project" value="InterPro"/>
</dbReference>
<dbReference type="GeneID" id="19198060"/>
<evidence type="ECO:0000313" key="9">
    <source>
        <dbReference type="Proteomes" id="UP000019471"/>
    </source>
</evidence>
<dbReference type="HOGENOM" id="CLU_001570_2_1_1"/>
<dbReference type="InterPro" id="IPR050364">
    <property type="entry name" value="Cytochrome_P450_fung"/>
</dbReference>
<dbReference type="Pfam" id="PF00067">
    <property type="entry name" value="p450"/>
    <property type="match status" value="1"/>
</dbReference>
<reference evidence="8 9" key="1">
    <citation type="submission" date="2013-03" db="EMBL/GenBank/DDBJ databases">
        <title>The Genome Sequence of Cladophialophora psammophila CBS 110553.</title>
        <authorList>
            <consortium name="The Broad Institute Genomics Platform"/>
            <person name="Cuomo C."/>
            <person name="de Hoog S."/>
            <person name="Gorbushina A."/>
            <person name="Walker B."/>
            <person name="Young S.K."/>
            <person name="Zeng Q."/>
            <person name="Gargeya S."/>
            <person name="Fitzgerald M."/>
            <person name="Haas B."/>
            <person name="Abouelleil A."/>
            <person name="Allen A.W."/>
            <person name="Alvarado L."/>
            <person name="Arachchi H.M."/>
            <person name="Berlin A.M."/>
            <person name="Chapman S.B."/>
            <person name="Gainer-Dewar J."/>
            <person name="Goldberg J."/>
            <person name="Griggs A."/>
            <person name="Gujja S."/>
            <person name="Hansen M."/>
            <person name="Howarth C."/>
            <person name="Imamovic A."/>
            <person name="Ireland A."/>
            <person name="Larimer J."/>
            <person name="McCowan C."/>
            <person name="Murphy C."/>
            <person name="Pearson M."/>
            <person name="Poon T.W."/>
            <person name="Priest M."/>
            <person name="Roberts A."/>
            <person name="Saif S."/>
            <person name="Shea T."/>
            <person name="Sisk P."/>
            <person name="Sykes S."/>
            <person name="Wortman J."/>
            <person name="Nusbaum C."/>
            <person name="Birren B."/>
        </authorList>
    </citation>
    <scope>NUCLEOTIDE SEQUENCE [LARGE SCALE GENOMIC DNA]</scope>
    <source>
        <strain evidence="8 9">CBS 110553</strain>
    </source>
</reference>
<gene>
    <name evidence="8" type="ORF">A1O5_13377</name>
</gene>
<keyword evidence="9" id="KW-1185">Reference proteome</keyword>
<sequence>MYLHHLSQLLILSVIVLGVSSWLRKRPPRGFRKVPGPRGLPFVGNLLQLSSQPQREINVWARQYGELFRLNLGWDTWVFISSPEAHKEILESQSGITSGRPPRPVSSDVVSGGLRLVLMSYTLRWRKLRATVHKLLTPKASGVFKPSQEFEAKQLLYDLLVNNKNLEEFYMHVRRYTTSVVMTSTYGKRVPTWDREDYIEVYAEMDDFSRSLVPGEFIADLFPPLARLPTWLQWWRERALEYHRRQAHIWLKHWRNLRQQIAEKRAPECFVKQYIESEQKKEDFSEMQGAFVAGTMIEAGSDTTSATLNSCIKYLAMSPAVQQRANEELSAVIGDHRFPTFNDEAQLPYVRAIVKEIPRMRPITRFGTPHYTTADVKYKDFFIPKNTVLSVATYALHFDPDRYDEPFVFKPERYLGHPLKAGVYAAMADPYARDHFNFGSGRRICPGMHLAENSLFITIAKILWAFQIAPPLDADGKEEAMDLSPESDEPGMITSFKKYKVRFLPRNEQRKQTLLKEWETAVSDGFYLGKVKVDINGMVVA</sequence>
<dbReference type="PRINTS" id="PR00385">
    <property type="entry name" value="P450"/>
</dbReference>
<keyword evidence="2 5" id="KW-0479">Metal-binding</keyword>
<dbReference type="EMBL" id="AMGX01000048">
    <property type="protein sequence ID" value="EXJ53388.1"/>
    <property type="molecule type" value="Genomic_DNA"/>
</dbReference>
<evidence type="ECO:0000256" key="4">
    <source>
        <dbReference type="ARBA" id="ARBA00023004"/>
    </source>
</evidence>
<dbReference type="CDD" id="cd11065">
    <property type="entry name" value="CYP64-like"/>
    <property type="match status" value="1"/>
</dbReference>
<keyword evidence="5 6" id="KW-0349">Heme</keyword>
<feature type="signal peptide" evidence="7">
    <location>
        <begin position="1"/>
        <end position="21"/>
    </location>
</feature>
<dbReference type="PROSITE" id="PS00086">
    <property type="entry name" value="CYTOCHROME_P450"/>
    <property type="match status" value="1"/>
</dbReference>
<comment type="caution">
    <text evidence="8">The sequence shown here is derived from an EMBL/GenBank/DDBJ whole genome shotgun (WGS) entry which is preliminary data.</text>
</comment>
<dbReference type="PANTHER" id="PTHR46300:SF11">
    <property type="entry name" value="OXIDOREDUCTASE, PUTATIVE-RELATED"/>
    <property type="match status" value="1"/>
</dbReference>
<evidence type="ECO:0000256" key="6">
    <source>
        <dbReference type="RuleBase" id="RU000461"/>
    </source>
</evidence>
<evidence type="ECO:0000256" key="3">
    <source>
        <dbReference type="ARBA" id="ARBA00023002"/>
    </source>
</evidence>
<keyword evidence="6" id="KW-0503">Monooxygenase</keyword>
<comment type="cofactor">
    <cofactor evidence="5">
        <name>heme</name>
        <dbReference type="ChEBI" id="CHEBI:30413"/>
    </cofactor>
</comment>
<comment type="similarity">
    <text evidence="1 6">Belongs to the cytochrome P450 family.</text>
</comment>
<keyword evidence="7" id="KW-0732">Signal</keyword>